<dbReference type="RefSeq" id="WP_377831931.1">
    <property type="nucleotide sequence ID" value="NZ_JBHRSK010000004.1"/>
</dbReference>
<evidence type="ECO:0000256" key="2">
    <source>
        <dbReference type="ARBA" id="ARBA00010333"/>
    </source>
</evidence>
<protein>
    <submittedName>
        <fullName evidence="8">Transporter substrate-binding domain-containing protein</fullName>
    </submittedName>
</protein>
<keyword evidence="9" id="KW-1185">Reference proteome</keyword>
<keyword evidence="3 5" id="KW-0732">Signal</keyword>
<feature type="signal peptide" evidence="5">
    <location>
        <begin position="1"/>
        <end position="25"/>
    </location>
</feature>
<dbReference type="InterPro" id="IPR001638">
    <property type="entry name" value="Solute-binding_3/MltF_N"/>
</dbReference>
<dbReference type="CDD" id="cd13629">
    <property type="entry name" value="PBP2_Dsm1740"/>
    <property type="match status" value="1"/>
</dbReference>
<dbReference type="SMART" id="SM00062">
    <property type="entry name" value="PBPb"/>
    <property type="match status" value="1"/>
</dbReference>
<evidence type="ECO:0000259" key="6">
    <source>
        <dbReference type="SMART" id="SM00062"/>
    </source>
</evidence>
<comment type="caution">
    <text evidence="8">The sequence shown here is derived from an EMBL/GenBank/DDBJ whole genome shotgun (WGS) entry which is preliminary data.</text>
</comment>
<dbReference type="InterPro" id="IPR001320">
    <property type="entry name" value="Iontro_rcpt_C"/>
</dbReference>
<evidence type="ECO:0000313" key="8">
    <source>
        <dbReference type="EMBL" id="MFC2967294.1"/>
    </source>
</evidence>
<evidence type="ECO:0000256" key="4">
    <source>
        <dbReference type="RuleBase" id="RU003744"/>
    </source>
</evidence>
<proteinExistence type="inferred from homology"/>
<feature type="chain" id="PRO_5045612630" evidence="5">
    <location>
        <begin position="26"/>
        <end position="277"/>
    </location>
</feature>
<organism evidence="8 9">
    <name type="scientific">Acidimangrovimonas pyrenivorans</name>
    <dbReference type="NCBI Taxonomy" id="2030798"/>
    <lineage>
        <taxon>Bacteria</taxon>
        <taxon>Pseudomonadati</taxon>
        <taxon>Pseudomonadota</taxon>
        <taxon>Alphaproteobacteria</taxon>
        <taxon>Rhodobacterales</taxon>
        <taxon>Paracoccaceae</taxon>
        <taxon>Acidimangrovimonas</taxon>
    </lineage>
</organism>
<evidence type="ECO:0000256" key="1">
    <source>
        <dbReference type="ARBA" id="ARBA00004196"/>
    </source>
</evidence>
<evidence type="ECO:0000256" key="5">
    <source>
        <dbReference type="SAM" id="SignalP"/>
    </source>
</evidence>
<feature type="domain" description="Ionotropic glutamate receptor C-terminal" evidence="7">
    <location>
        <begin position="46"/>
        <end position="268"/>
    </location>
</feature>
<dbReference type="Proteomes" id="UP001595443">
    <property type="component" value="Unassembled WGS sequence"/>
</dbReference>
<name>A0ABV7AD80_9RHOB</name>
<evidence type="ECO:0000259" key="7">
    <source>
        <dbReference type="SMART" id="SM00079"/>
    </source>
</evidence>
<comment type="similarity">
    <text evidence="2 4">Belongs to the bacterial solute-binding protein 3 family.</text>
</comment>
<dbReference type="SUPFAM" id="SSF53850">
    <property type="entry name" value="Periplasmic binding protein-like II"/>
    <property type="match status" value="1"/>
</dbReference>
<dbReference type="EMBL" id="JBHRSK010000004">
    <property type="protein sequence ID" value="MFC2967294.1"/>
    <property type="molecule type" value="Genomic_DNA"/>
</dbReference>
<dbReference type="Pfam" id="PF00497">
    <property type="entry name" value="SBP_bac_3"/>
    <property type="match status" value="1"/>
</dbReference>
<evidence type="ECO:0000256" key="3">
    <source>
        <dbReference type="ARBA" id="ARBA00022729"/>
    </source>
</evidence>
<gene>
    <name evidence="8" type="ORF">ACFOES_04235</name>
</gene>
<dbReference type="PANTHER" id="PTHR35936">
    <property type="entry name" value="MEMBRANE-BOUND LYTIC MUREIN TRANSGLYCOSYLASE F"/>
    <property type="match status" value="1"/>
</dbReference>
<dbReference type="InterPro" id="IPR018313">
    <property type="entry name" value="SBP_3_CS"/>
</dbReference>
<sequence>MKIFRSLMIAAVAALGLSAPQPGHAEGIQQGLSKESVIETIKKRGVLKVGLSTFVPWAMRDINGNLIGFEVDVATKVAEDMGVKVEFVPTAWDGIIPALIAGKFDVIIGGMSITPSRNLTVNFTTPYAHSSLGAMANIKNSKDLKWPDDYNAPDITFSCRRGGAPCDYVKKRFPKAVVRLFDDQNQVVQEVLNGNANIMLSSQPLPAFTIYDNPKVVFAPTQELMDASSEAFAVRKGDPDALNFFDNWILLRTNDGWLKERHDYWFGGRPWADQVGQ</sequence>
<dbReference type="SMART" id="SM00079">
    <property type="entry name" value="PBPe"/>
    <property type="match status" value="1"/>
</dbReference>
<evidence type="ECO:0000313" key="9">
    <source>
        <dbReference type="Proteomes" id="UP001595443"/>
    </source>
</evidence>
<feature type="domain" description="Solute-binding protein family 3/N-terminal" evidence="6">
    <location>
        <begin position="46"/>
        <end position="269"/>
    </location>
</feature>
<dbReference type="PROSITE" id="PS01039">
    <property type="entry name" value="SBP_BACTERIAL_3"/>
    <property type="match status" value="1"/>
</dbReference>
<accession>A0ABV7AD80</accession>
<dbReference type="PANTHER" id="PTHR35936:SF38">
    <property type="entry name" value="GLUTAMINE-BINDING PERIPLASMIC PROTEIN"/>
    <property type="match status" value="1"/>
</dbReference>
<reference evidence="9" key="1">
    <citation type="journal article" date="2019" name="Int. J. Syst. Evol. Microbiol.">
        <title>The Global Catalogue of Microorganisms (GCM) 10K type strain sequencing project: providing services to taxonomists for standard genome sequencing and annotation.</title>
        <authorList>
            <consortium name="The Broad Institute Genomics Platform"/>
            <consortium name="The Broad Institute Genome Sequencing Center for Infectious Disease"/>
            <person name="Wu L."/>
            <person name="Ma J."/>
        </authorList>
    </citation>
    <scope>NUCLEOTIDE SEQUENCE [LARGE SCALE GENOMIC DNA]</scope>
    <source>
        <strain evidence="9">KCTC 62192</strain>
    </source>
</reference>
<dbReference type="Gene3D" id="3.40.190.10">
    <property type="entry name" value="Periplasmic binding protein-like II"/>
    <property type="match status" value="2"/>
</dbReference>
<comment type="subcellular location">
    <subcellularLocation>
        <location evidence="1">Cell envelope</location>
    </subcellularLocation>
</comment>